<keyword evidence="2" id="KW-1185">Reference proteome</keyword>
<comment type="caution">
    <text evidence="1">The sequence shown here is derived from an EMBL/GenBank/DDBJ whole genome shotgun (WGS) entry which is preliminary data.</text>
</comment>
<evidence type="ECO:0000313" key="1">
    <source>
        <dbReference type="EMBL" id="OLT62305.1"/>
    </source>
</evidence>
<proteinExistence type="predicted"/>
<name>A0A1U7N8Q6_9CYAN</name>
<dbReference type="EMBL" id="MKZS01000001">
    <property type="protein sequence ID" value="OLT62305.1"/>
    <property type="molecule type" value="Genomic_DNA"/>
</dbReference>
<organism evidence="1 2">
    <name type="scientific">Moorena bouillonii PNG</name>
    <dbReference type="NCBI Taxonomy" id="568701"/>
    <lineage>
        <taxon>Bacteria</taxon>
        <taxon>Bacillati</taxon>
        <taxon>Cyanobacteriota</taxon>
        <taxon>Cyanophyceae</taxon>
        <taxon>Coleofasciculales</taxon>
        <taxon>Coleofasciculaceae</taxon>
        <taxon>Moorena</taxon>
    </lineage>
</organism>
<evidence type="ECO:0000313" key="2">
    <source>
        <dbReference type="Proteomes" id="UP000186657"/>
    </source>
</evidence>
<protein>
    <submittedName>
        <fullName evidence="1">Uncharacterized protein</fullName>
    </submittedName>
</protein>
<gene>
    <name evidence="1" type="ORF">BJP37_28090</name>
</gene>
<dbReference type="Proteomes" id="UP000186657">
    <property type="component" value="Unassembled WGS sequence"/>
</dbReference>
<dbReference type="RefSeq" id="WP_075904177.1">
    <property type="nucleotide sequence ID" value="NZ_MKZS01000001.1"/>
</dbReference>
<dbReference type="AlphaFoldDB" id="A0A1U7N8Q6"/>
<accession>A0A1U7N8Q6</accession>
<sequence length="65" mass="7007">MSDCNGRSQQACHGYPVDWLQIGAGSLLVAYLLLKTQVNCSLQLIGLAVSRLVTFLIKPTLTATD</sequence>
<reference evidence="1 2" key="1">
    <citation type="submission" date="2016-10" db="EMBL/GenBank/DDBJ databases">
        <title>Comparative genomics uncovers the prolific and rare metabolic potential of the cyanobacterial genus Moorea.</title>
        <authorList>
            <person name="Leao T."/>
            <person name="Castelao G."/>
            <person name="Korobeynikov A."/>
            <person name="Monroe E.A."/>
            <person name="Podell S."/>
            <person name="Glukhov E."/>
            <person name="Allen E."/>
            <person name="Gerwick W.H."/>
            <person name="Gerwick L."/>
        </authorList>
    </citation>
    <scope>NUCLEOTIDE SEQUENCE [LARGE SCALE GENOMIC DNA]</scope>
    <source>
        <strain evidence="1 2">PNG5-198</strain>
    </source>
</reference>